<keyword evidence="1" id="KW-0328">Glycosyltransferase</keyword>
<reference evidence="5" key="1">
    <citation type="submission" date="2016-02" db="EMBL/GenBank/DDBJ databases">
        <authorList>
            <person name="Dunlap C."/>
        </authorList>
    </citation>
    <scope>NUCLEOTIDE SEQUENCE [LARGE SCALE GENOMIC DNA]</scope>
    <source>
        <strain evidence="5">NRRL B-41092</strain>
    </source>
</reference>
<name>A0A150F2C1_9BACI</name>
<keyword evidence="2" id="KW-0808">Transferase</keyword>
<dbReference type="InterPro" id="IPR029044">
    <property type="entry name" value="Nucleotide-diphossugar_trans"/>
</dbReference>
<dbReference type="InterPro" id="IPR050748">
    <property type="entry name" value="Glycosyltrans_8_dom-fam"/>
</dbReference>
<evidence type="ECO:0000313" key="5">
    <source>
        <dbReference type="Proteomes" id="UP000075430"/>
    </source>
</evidence>
<dbReference type="GO" id="GO:0046872">
    <property type="term" value="F:metal ion binding"/>
    <property type="evidence" value="ECO:0007669"/>
    <property type="project" value="UniProtKB-KW"/>
</dbReference>
<dbReference type="GO" id="GO:0016757">
    <property type="term" value="F:glycosyltransferase activity"/>
    <property type="evidence" value="ECO:0007669"/>
    <property type="project" value="UniProtKB-KW"/>
</dbReference>
<proteinExistence type="predicted"/>
<accession>A0A150F2C1</accession>
<keyword evidence="5" id="KW-1185">Reference proteome</keyword>
<keyword evidence="3" id="KW-0479">Metal-binding</keyword>
<dbReference type="PANTHER" id="PTHR13778:SF47">
    <property type="entry name" value="LIPOPOLYSACCHARIDE 1,3-GALACTOSYLTRANSFERASE"/>
    <property type="match status" value="1"/>
</dbReference>
<sequence>MGKNETMHIVSCADDHYARHLGGMFASLLMNKDKTREVKLYVIDGGITAENKKKLEQTTMSFGTPVEFLEVDADQYEHAVESSHITKAAYYRISIPDLIEDESVKRMIYIDCDAIVMEDISTLWDMDISPAIVAAVEDAGQHERLKKMNISDTAKYFNSGIMMIDFEPWREQNISEKVIQFINDNSSEDFLVFHDQDALNAILYDQWHELHPRWNAQTHIMLNEKTPPTLTDRIRYRETRTEPAIVHFCGGDKPWNSGTSHPYRDQYFRYMSFAKWRPASRPAINQ</sequence>
<dbReference type="CDD" id="cd04194">
    <property type="entry name" value="GT8_A4GalT_like"/>
    <property type="match status" value="1"/>
</dbReference>
<dbReference type="Proteomes" id="UP000075430">
    <property type="component" value="Unassembled WGS sequence"/>
</dbReference>
<dbReference type="EMBL" id="LSBA01000039">
    <property type="protein sequence ID" value="KXZ13018.1"/>
    <property type="molecule type" value="Genomic_DNA"/>
</dbReference>
<evidence type="ECO:0000256" key="3">
    <source>
        <dbReference type="ARBA" id="ARBA00022723"/>
    </source>
</evidence>
<dbReference type="InterPro" id="IPR002495">
    <property type="entry name" value="Glyco_trans_8"/>
</dbReference>
<dbReference type="Gene3D" id="3.90.550.10">
    <property type="entry name" value="Spore Coat Polysaccharide Biosynthesis Protein SpsA, Chain A"/>
    <property type="match status" value="1"/>
</dbReference>
<dbReference type="Pfam" id="PF01501">
    <property type="entry name" value="Glyco_transf_8"/>
    <property type="match status" value="1"/>
</dbReference>
<evidence type="ECO:0000256" key="2">
    <source>
        <dbReference type="ARBA" id="ARBA00022679"/>
    </source>
</evidence>
<dbReference type="STRING" id="1793963.AXI58_04870"/>
<gene>
    <name evidence="4" type="ORF">AXI58_04870</name>
</gene>
<dbReference type="PANTHER" id="PTHR13778">
    <property type="entry name" value="GLYCOSYLTRANSFERASE 8 DOMAIN-CONTAINING PROTEIN"/>
    <property type="match status" value="1"/>
</dbReference>
<dbReference type="RefSeq" id="WP_061523247.1">
    <property type="nucleotide sequence ID" value="NZ_JARLZY010000012.1"/>
</dbReference>
<evidence type="ECO:0000256" key="1">
    <source>
        <dbReference type="ARBA" id="ARBA00022676"/>
    </source>
</evidence>
<organism evidence="4 5">
    <name type="scientific">Bacillus nakamurai</name>
    <dbReference type="NCBI Taxonomy" id="1793963"/>
    <lineage>
        <taxon>Bacteria</taxon>
        <taxon>Bacillati</taxon>
        <taxon>Bacillota</taxon>
        <taxon>Bacilli</taxon>
        <taxon>Bacillales</taxon>
        <taxon>Bacillaceae</taxon>
        <taxon>Bacillus</taxon>
    </lineage>
</organism>
<comment type="caution">
    <text evidence="4">The sequence shown here is derived from an EMBL/GenBank/DDBJ whole genome shotgun (WGS) entry which is preliminary data.</text>
</comment>
<evidence type="ECO:0000313" key="4">
    <source>
        <dbReference type="EMBL" id="KXZ13018.1"/>
    </source>
</evidence>
<dbReference type="OrthoDB" id="5672604at2"/>
<dbReference type="AlphaFoldDB" id="A0A150F2C1"/>
<dbReference type="SUPFAM" id="SSF53448">
    <property type="entry name" value="Nucleotide-diphospho-sugar transferases"/>
    <property type="match status" value="1"/>
</dbReference>
<protein>
    <submittedName>
        <fullName evidence="4">General stress protein A</fullName>
    </submittedName>
</protein>